<sequence>MAASKTGAVKTIQEKNGGCKASLQTVVAGNAFTKFKPHDGTCAHNHALDEKAVTLSNIKSNLKEKSCRNKSETDGPTQPRIAVSSASRVSKSKQQCRQKNNPSRSHRKSDTGRGRKERPGHRHSKREPHVHRWSRT</sequence>
<protein>
    <submittedName>
        <fullName evidence="3">Uncharacterized protein</fullName>
    </submittedName>
</protein>
<accession>A0A915EKC3</accession>
<feature type="compositionally biased region" description="Basic residues" evidence="1">
    <location>
        <begin position="115"/>
        <end position="136"/>
    </location>
</feature>
<reference evidence="3" key="1">
    <citation type="submission" date="2022-11" db="UniProtKB">
        <authorList>
            <consortium name="WormBaseParasite"/>
        </authorList>
    </citation>
    <scope>IDENTIFICATION</scope>
</reference>
<dbReference type="WBParaSite" id="jg6280">
    <property type="protein sequence ID" value="jg6280"/>
    <property type="gene ID" value="jg6280"/>
</dbReference>
<feature type="region of interest" description="Disordered" evidence="1">
    <location>
        <begin position="64"/>
        <end position="136"/>
    </location>
</feature>
<dbReference type="Proteomes" id="UP000887574">
    <property type="component" value="Unplaced"/>
</dbReference>
<evidence type="ECO:0000313" key="3">
    <source>
        <dbReference type="WBParaSite" id="jg6280"/>
    </source>
</evidence>
<name>A0A915EKC3_9BILA</name>
<keyword evidence="2" id="KW-1185">Reference proteome</keyword>
<feature type="compositionally biased region" description="Basic and acidic residues" evidence="1">
    <location>
        <begin position="64"/>
        <end position="73"/>
    </location>
</feature>
<organism evidence="2 3">
    <name type="scientific">Ditylenchus dipsaci</name>
    <dbReference type="NCBI Taxonomy" id="166011"/>
    <lineage>
        <taxon>Eukaryota</taxon>
        <taxon>Metazoa</taxon>
        <taxon>Ecdysozoa</taxon>
        <taxon>Nematoda</taxon>
        <taxon>Chromadorea</taxon>
        <taxon>Rhabditida</taxon>
        <taxon>Tylenchina</taxon>
        <taxon>Tylenchomorpha</taxon>
        <taxon>Sphaerularioidea</taxon>
        <taxon>Anguinidae</taxon>
        <taxon>Anguininae</taxon>
        <taxon>Ditylenchus</taxon>
    </lineage>
</organism>
<feature type="compositionally biased region" description="Low complexity" evidence="1">
    <location>
        <begin position="80"/>
        <end position="89"/>
    </location>
</feature>
<evidence type="ECO:0000313" key="2">
    <source>
        <dbReference type="Proteomes" id="UP000887574"/>
    </source>
</evidence>
<evidence type="ECO:0000256" key="1">
    <source>
        <dbReference type="SAM" id="MobiDB-lite"/>
    </source>
</evidence>
<dbReference type="AlphaFoldDB" id="A0A915EKC3"/>
<proteinExistence type="predicted"/>